<keyword evidence="2" id="KW-0732">Signal</keyword>
<feature type="compositionally biased region" description="Basic and acidic residues" evidence="1">
    <location>
        <begin position="197"/>
        <end position="210"/>
    </location>
</feature>
<name>A0A8C0XKL5_CASCN</name>
<feature type="region of interest" description="Disordered" evidence="1">
    <location>
        <begin position="160"/>
        <end position="245"/>
    </location>
</feature>
<sequence length="319" mass="35395">MARCMPTSVLLLLLPLLLGTVSSAPVASRPSKEELTRCLAEVVTEVLSLGQAQRGPCTALLRKEICETESRGCVSPEEKGLLGGDFKKEETGEIRSGQEVKGEEEAAERTHKFEVQEQAINEQLHSQLHQEEREEKEEEEEKRWPVETFEDLWKQRLVGAGGPQKRVAEKASDEETARFEAEKGLQVLGGGRSIWQEGERGRGEGHEDSQHHRRHQGQPGSEAKQEEEEAAEHEVSGGRRAGGTTEWLVGSLPRALRVGHTQQGHREWTKTVTRLGSNIQARPLPGQGNFGLILQFPGKSPLLLKSTPVSHLCWFITST</sequence>
<reference evidence="3" key="1">
    <citation type="submission" date="2023-09" db="UniProtKB">
        <authorList>
            <consortium name="Ensembl"/>
        </authorList>
    </citation>
    <scope>IDENTIFICATION</scope>
</reference>
<dbReference type="RefSeq" id="XP_073914197.1">
    <property type="nucleotide sequence ID" value="XM_074058096.1"/>
</dbReference>
<gene>
    <name evidence="3" type="primary">Ccer2</name>
</gene>
<organism evidence="3">
    <name type="scientific">Castor canadensis</name>
    <name type="common">American beaver</name>
    <dbReference type="NCBI Taxonomy" id="51338"/>
    <lineage>
        <taxon>Eukaryota</taxon>
        <taxon>Metazoa</taxon>
        <taxon>Chordata</taxon>
        <taxon>Craniata</taxon>
        <taxon>Vertebrata</taxon>
        <taxon>Euteleostomi</taxon>
        <taxon>Mammalia</taxon>
        <taxon>Eutheria</taxon>
        <taxon>Euarchontoglires</taxon>
        <taxon>Glires</taxon>
        <taxon>Rodentia</taxon>
        <taxon>Castorimorpha</taxon>
        <taxon>Castoridae</taxon>
        <taxon>Castor</taxon>
    </lineage>
</organism>
<proteinExistence type="predicted"/>
<accession>A0A8C0XKL5</accession>
<feature type="chain" id="PRO_5034714975" description="Coiled-coil domain-containing glutamate-rich protein 2" evidence="2">
    <location>
        <begin position="24"/>
        <end position="319"/>
    </location>
</feature>
<feature type="signal peptide" evidence="2">
    <location>
        <begin position="1"/>
        <end position="23"/>
    </location>
</feature>
<protein>
    <recommendedName>
        <fullName evidence="4">Coiled-coil domain-containing glutamate-rich protein 2</fullName>
    </recommendedName>
</protein>
<dbReference type="AlphaFoldDB" id="A0A8C0XKL5"/>
<evidence type="ECO:0008006" key="4">
    <source>
        <dbReference type="Google" id="ProtNLM"/>
    </source>
</evidence>
<dbReference type="GeneID" id="109695856"/>
<evidence type="ECO:0000313" key="3">
    <source>
        <dbReference type="Ensembl" id="ENSCCNP00000027280.1"/>
    </source>
</evidence>
<evidence type="ECO:0000256" key="1">
    <source>
        <dbReference type="SAM" id="MobiDB-lite"/>
    </source>
</evidence>
<dbReference type="Ensembl" id="ENSCCNT00000034545.1">
    <property type="protein sequence ID" value="ENSCCNP00000027280.1"/>
    <property type="gene ID" value="ENSCCNG00000026403.1"/>
</dbReference>
<evidence type="ECO:0000256" key="2">
    <source>
        <dbReference type="SAM" id="SignalP"/>
    </source>
</evidence>
<feature type="compositionally biased region" description="Basic and acidic residues" evidence="1">
    <location>
        <begin position="166"/>
        <end position="183"/>
    </location>
</feature>